<dbReference type="InterPro" id="IPR015947">
    <property type="entry name" value="PUA-like_sf"/>
</dbReference>
<dbReference type="InterPro" id="IPR006700">
    <property type="entry name" value="RsmE"/>
</dbReference>
<dbReference type="InterPro" id="IPR046886">
    <property type="entry name" value="RsmE_MTase_dom"/>
</dbReference>
<dbReference type="PIRSF" id="PIRSF015601">
    <property type="entry name" value="MTase_slr0722"/>
    <property type="match status" value="1"/>
</dbReference>
<evidence type="ECO:0000256" key="8">
    <source>
        <dbReference type="ARBA" id="ARBA00022679"/>
    </source>
</evidence>
<dbReference type="InterPro" id="IPR029026">
    <property type="entry name" value="tRNA_m1G_MTases_N"/>
</dbReference>
<dbReference type="PANTHER" id="PTHR30027:SF3">
    <property type="entry name" value="16S RRNA (URACIL(1498)-N(3))-METHYLTRANSFERASE"/>
    <property type="match status" value="1"/>
</dbReference>
<feature type="domain" description="Ribosomal RNA small subunit methyltransferase E methyltransferase" evidence="13">
    <location>
        <begin position="81"/>
        <end position="242"/>
    </location>
</feature>
<dbReference type="Pfam" id="PF04452">
    <property type="entry name" value="Methyltrans_RNA"/>
    <property type="match status" value="1"/>
</dbReference>
<dbReference type="CDD" id="cd18084">
    <property type="entry name" value="RsmE-like"/>
    <property type="match status" value="1"/>
</dbReference>
<evidence type="ECO:0000256" key="12">
    <source>
        <dbReference type="PIRNR" id="PIRNR015601"/>
    </source>
</evidence>
<evidence type="ECO:0000256" key="4">
    <source>
        <dbReference type="ARBA" id="ARBA00013673"/>
    </source>
</evidence>
<keyword evidence="6 12" id="KW-0698">rRNA processing</keyword>
<dbReference type="SUPFAM" id="SSF75217">
    <property type="entry name" value="alpha/beta knot"/>
    <property type="match status" value="1"/>
</dbReference>
<dbReference type="PANTHER" id="PTHR30027">
    <property type="entry name" value="RIBOSOMAL RNA SMALL SUBUNIT METHYLTRANSFERASE E"/>
    <property type="match status" value="1"/>
</dbReference>
<dbReference type="NCBIfam" id="NF008692">
    <property type="entry name" value="PRK11713.1-5"/>
    <property type="match status" value="1"/>
</dbReference>
<reference evidence="15 16" key="1">
    <citation type="submission" date="2023-09" db="EMBL/GenBank/DDBJ databases">
        <authorList>
            <person name="Rey-Velasco X."/>
        </authorList>
    </citation>
    <scope>NUCLEOTIDE SEQUENCE [LARGE SCALE GENOMIC DNA]</scope>
    <source>
        <strain evidence="15 16">P385</strain>
    </source>
</reference>
<keyword evidence="8 12" id="KW-0808">Transferase</keyword>
<keyword evidence="9 12" id="KW-0949">S-adenosyl-L-methionine</keyword>
<dbReference type="SUPFAM" id="SSF88697">
    <property type="entry name" value="PUA domain-like"/>
    <property type="match status" value="1"/>
</dbReference>
<keyword evidence="16" id="KW-1185">Reference proteome</keyword>
<comment type="catalytic activity">
    <reaction evidence="11 12">
        <text>uridine(1498) in 16S rRNA + S-adenosyl-L-methionine = N(3)-methyluridine(1498) in 16S rRNA + S-adenosyl-L-homocysteine + H(+)</text>
        <dbReference type="Rhea" id="RHEA:42920"/>
        <dbReference type="Rhea" id="RHEA-COMP:10283"/>
        <dbReference type="Rhea" id="RHEA-COMP:10284"/>
        <dbReference type="ChEBI" id="CHEBI:15378"/>
        <dbReference type="ChEBI" id="CHEBI:57856"/>
        <dbReference type="ChEBI" id="CHEBI:59789"/>
        <dbReference type="ChEBI" id="CHEBI:65315"/>
        <dbReference type="ChEBI" id="CHEBI:74502"/>
        <dbReference type="EC" id="2.1.1.193"/>
    </reaction>
</comment>
<evidence type="ECO:0000256" key="9">
    <source>
        <dbReference type="ARBA" id="ARBA00022691"/>
    </source>
</evidence>
<comment type="caution">
    <text evidence="15">The sequence shown here is derived from an EMBL/GenBank/DDBJ whole genome shotgun (WGS) entry which is preliminary data.</text>
</comment>
<feature type="domain" description="Ribosomal RNA small subunit methyltransferase E PUA-like" evidence="14">
    <location>
        <begin position="28"/>
        <end position="72"/>
    </location>
</feature>
<evidence type="ECO:0000256" key="11">
    <source>
        <dbReference type="ARBA" id="ARBA00047944"/>
    </source>
</evidence>
<organism evidence="15 16">
    <name type="scientific">Spectribacter acetivorans</name>
    <dbReference type="NCBI Taxonomy" id="3075603"/>
    <lineage>
        <taxon>Bacteria</taxon>
        <taxon>Pseudomonadati</taxon>
        <taxon>Pseudomonadota</taxon>
        <taxon>Gammaproteobacteria</taxon>
        <taxon>Salinisphaerales</taxon>
        <taxon>Salinisphaeraceae</taxon>
        <taxon>Spectribacter</taxon>
    </lineage>
</organism>
<evidence type="ECO:0000256" key="7">
    <source>
        <dbReference type="ARBA" id="ARBA00022603"/>
    </source>
</evidence>
<protein>
    <recommendedName>
        <fullName evidence="4 12">Ribosomal RNA small subunit methyltransferase E</fullName>
        <ecNumber evidence="3 12">2.1.1.193</ecNumber>
    </recommendedName>
</protein>
<dbReference type="EC" id="2.1.1.193" evidence="3 12"/>
<dbReference type="Proteomes" id="UP001259982">
    <property type="component" value="Unassembled WGS sequence"/>
</dbReference>
<comment type="function">
    <text evidence="10 12">Specifically methylates the N3 position of the uracil ring of uridine 1498 (m3U1498) in 16S rRNA. Acts on the fully assembled 30S ribosomal subunit.</text>
</comment>
<dbReference type="RefSeq" id="WP_311657528.1">
    <property type="nucleotide sequence ID" value="NZ_JAVRHY010000003.1"/>
</dbReference>
<keyword evidence="7 12" id="KW-0489">Methyltransferase</keyword>
<evidence type="ECO:0000313" key="16">
    <source>
        <dbReference type="Proteomes" id="UP001259982"/>
    </source>
</evidence>
<sequence>MTDARRKHVPRLHVDRTLTIGDTVALGAEQAHHLGAVLRLRSGADLVLFNGHGGEYPARLSTLNRKSAQALVLEHRQPRRESPLAVTLAQAVARGDRMDFAVAKAVELGVAAIQPLFTERGQIKLTGERLDRKQRHWQAVARSAAEQSGREILPVVHAPCRLDDWLADAAGERRLMLDPRAPGGPVEGATTPTSVSLLIGPESGFSDQELVAARASGFEGVRLGPRILRTETAGPAALAALQTRWGDFG</sequence>
<evidence type="ECO:0000256" key="6">
    <source>
        <dbReference type="ARBA" id="ARBA00022552"/>
    </source>
</evidence>
<evidence type="ECO:0000259" key="13">
    <source>
        <dbReference type="Pfam" id="PF04452"/>
    </source>
</evidence>
<evidence type="ECO:0000256" key="3">
    <source>
        <dbReference type="ARBA" id="ARBA00012328"/>
    </source>
</evidence>
<gene>
    <name evidence="15" type="ORF">RM531_04175</name>
</gene>
<dbReference type="InterPro" id="IPR029028">
    <property type="entry name" value="Alpha/beta_knot_MTases"/>
</dbReference>
<dbReference type="InterPro" id="IPR046887">
    <property type="entry name" value="RsmE_PUA-like"/>
</dbReference>
<dbReference type="EMBL" id="JAVRHY010000003">
    <property type="protein sequence ID" value="MDT0617661.1"/>
    <property type="molecule type" value="Genomic_DNA"/>
</dbReference>
<keyword evidence="5 12" id="KW-0963">Cytoplasm</keyword>
<evidence type="ECO:0000256" key="10">
    <source>
        <dbReference type="ARBA" id="ARBA00025699"/>
    </source>
</evidence>
<dbReference type="GO" id="GO:0032259">
    <property type="term" value="P:methylation"/>
    <property type="evidence" value="ECO:0007669"/>
    <property type="project" value="UniProtKB-KW"/>
</dbReference>
<dbReference type="Gene3D" id="3.40.1280.10">
    <property type="match status" value="1"/>
</dbReference>
<evidence type="ECO:0000256" key="5">
    <source>
        <dbReference type="ARBA" id="ARBA00022490"/>
    </source>
</evidence>
<proteinExistence type="inferred from homology"/>
<accession>A0ABU3B5E2</accession>
<comment type="similarity">
    <text evidence="2 12">Belongs to the RNA methyltransferase RsmE family.</text>
</comment>
<dbReference type="Pfam" id="PF20260">
    <property type="entry name" value="PUA_4"/>
    <property type="match status" value="1"/>
</dbReference>
<evidence type="ECO:0000259" key="14">
    <source>
        <dbReference type="Pfam" id="PF20260"/>
    </source>
</evidence>
<evidence type="ECO:0000313" key="15">
    <source>
        <dbReference type="EMBL" id="MDT0617661.1"/>
    </source>
</evidence>
<comment type="subcellular location">
    <subcellularLocation>
        <location evidence="1 12">Cytoplasm</location>
    </subcellularLocation>
</comment>
<evidence type="ECO:0000256" key="2">
    <source>
        <dbReference type="ARBA" id="ARBA00005528"/>
    </source>
</evidence>
<name>A0ABU3B5E2_9GAMM</name>
<dbReference type="Gene3D" id="2.40.240.20">
    <property type="entry name" value="Hypothetical PUA domain-like, domain 1"/>
    <property type="match status" value="1"/>
</dbReference>
<dbReference type="NCBIfam" id="TIGR00046">
    <property type="entry name" value="RsmE family RNA methyltransferase"/>
    <property type="match status" value="1"/>
</dbReference>
<dbReference type="GO" id="GO:0008168">
    <property type="term" value="F:methyltransferase activity"/>
    <property type="evidence" value="ECO:0007669"/>
    <property type="project" value="UniProtKB-KW"/>
</dbReference>
<evidence type="ECO:0000256" key="1">
    <source>
        <dbReference type="ARBA" id="ARBA00004496"/>
    </source>
</evidence>